<organism evidence="2 3">
    <name type="scientific">Tetrahymena thermophila (strain SB210)</name>
    <dbReference type="NCBI Taxonomy" id="312017"/>
    <lineage>
        <taxon>Eukaryota</taxon>
        <taxon>Sar</taxon>
        <taxon>Alveolata</taxon>
        <taxon>Ciliophora</taxon>
        <taxon>Intramacronucleata</taxon>
        <taxon>Oligohymenophorea</taxon>
        <taxon>Hymenostomatida</taxon>
        <taxon>Tetrahymenina</taxon>
        <taxon>Tetrahymenidae</taxon>
        <taxon>Tetrahymena</taxon>
    </lineage>
</organism>
<name>Q22D24_TETTS</name>
<dbReference type="InParanoid" id="Q22D24"/>
<dbReference type="GeneID" id="7842947"/>
<dbReference type="KEGG" id="tet:TTHERM_01006360"/>
<proteinExistence type="predicted"/>
<protein>
    <submittedName>
        <fullName evidence="2">Transmembrane protein, putative</fullName>
    </submittedName>
</protein>
<evidence type="ECO:0000256" key="1">
    <source>
        <dbReference type="SAM" id="Phobius"/>
    </source>
</evidence>
<feature type="transmembrane region" description="Helical" evidence="1">
    <location>
        <begin position="25"/>
        <end position="48"/>
    </location>
</feature>
<dbReference type="Proteomes" id="UP000009168">
    <property type="component" value="Unassembled WGS sequence"/>
</dbReference>
<evidence type="ECO:0000313" key="3">
    <source>
        <dbReference type="Proteomes" id="UP000009168"/>
    </source>
</evidence>
<feature type="transmembrane region" description="Helical" evidence="1">
    <location>
        <begin position="301"/>
        <end position="319"/>
    </location>
</feature>
<keyword evidence="1 2" id="KW-0812">Transmembrane</keyword>
<dbReference type="HOGENOM" id="CLU_013044_1_0_1"/>
<evidence type="ECO:0000313" key="2">
    <source>
        <dbReference type="EMBL" id="EAR83165.1"/>
    </source>
</evidence>
<dbReference type="AlphaFoldDB" id="Q22D24"/>
<dbReference type="EMBL" id="GG662638">
    <property type="protein sequence ID" value="EAR83165.1"/>
    <property type="molecule type" value="Genomic_DNA"/>
</dbReference>
<reference evidence="3" key="1">
    <citation type="journal article" date="2006" name="PLoS Biol.">
        <title>Macronuclear genome sequence of the ciliate Tetrahymena thermophila, a model eukaryote.</title>
        <authorList>
            <person name="Eisen J.A."/>
            <person name="Coyne R.S."/>
            <person name="Wu M."/>
            <person name="Wu D."/>
            <person name="Thiagarajan M."/>
            <person name="Wortman J.R."/>
            <person name="Badger J.H."/>
            <person name="Ren Q."/>
            <person name="Amedeo P."/>
            <person name="Jones K.M."/>
            <person name="Tallon L.J."/>
            <person name="Delcher A.L."/>
            <person name="Salzberg S.L."/>
            <person name="Silva J.C."/>
            <person name="Haas B.J."/>
            <person name="Majoros W.H."/>
            <person name="Farzad M."/>
            <person name="Carlton J.M."/>
            <person name="Smith R.K. Jr."/>
            <person name="Garg J."/>
            <person name="Pearlman R.E."/>
            <person name="Karrer K.M."/>
            <person name="Sun L."/>
            <person name="Manning G."/>
            <person name="Elde N.C."/>
            <person name="Turkewitz A.P."/>
            <person name="Asai D.J."/>
            <person name="Wilkes D.E."/>
            <person name="Wang Y."/>
            <person name="Cai H."/>
            <person name="Collins K."/>
            <person name="Stewart B.A."/>
            <person name="Lee S.R."/>
            <person name="Wilamowska K."/>
            <person name="Weinberg Z."/>
            <person name="Ruzzo W.L."/>
            <person name="Wloga D."/>
            <person name="Gaertig J."/>
            <person name="Frankel J."/>
            <person name="Tsao C.-C."/>
            <person name="Gorovsky M.A."/>
            <person name="Keeling P.J."/>
            <person name="Waller R.F."/>
            <person name="Patron N.J."/>
            <person name="Cherry J.M."/>
            <person name="Stover N.A."/>
            <person name="Krieger C.J."/>
            <person name="del Toro C."/>
            <person name="Ryder H.F."/>
            <person name="Williamson S.C."/>
            <person name="Barbeau R.A."/>
            <person name="Hamilton E.P."/>
            <person name="Orias E."/>
        </authorList>
    </citation>
    <scope>NUCLEOTIDE SEQUENCE [LARGE SCALE GENOMIC DNA]</scope>
    <source>
        <strain evidence="3">SB210</strain>
    </source>
</reference>
<sequence length="707" mass="81968">MLIQNLDLFSQHFQFNFGHKQTKKATLFGSFLSVIVVVTALAYFIYMINEYATNQLQPNFKQQSFVSEQNIELDIKNDLVGYKFNYGNPQLKNQNYFVVLAFFAQKVNNNSTIIPLNTIECSHPSLAGYMCFDFSNLPYTKINFDSKNNIQSQIRIFTYGCRDIDFLKTQEGVNCASQKDIDSMIDNYSSSISLKLFTSQYNTTSQQMQTNYRNLGMPTNSNLNVISQIKAQKQVTSVKEGVFVQSQSTYTSPISYDQQTLTLDRKNTLQQSGIGSFSMIYLYLDELVFETDIQFLTLPSILANINSIFSLLMILGYFGRAISLKYIQKDFFMLFLKNLFMEDYLHILKSNNLHVEIDQQQQKQFQKIELRSNQDEIEFKIDYEREENFFESAMIPEFSNKPKKSLDLKKATTDTQNYLNNKGTPFNQSIIQKKQDNSTQTQLQQEVRFFSVQENTFNPESPNQTLQQMHQKSSNFSNVFLDSGFQSSAQKIYDHSSKQTSPKSALKRNIIQPNFKNNTINQSILTKEASQAQKQRKESDQYEFAVKKLKIIQDSKISSKIYTMASKFVCFCRNQAAPQINGLDRQKQEFIEQQIMKDLNIINFIKDIIFLKKAIMLMLTKDQHAAIQLIGLSSKFTNLNNLTNFEISNAQLENDFSPYESQFIIAQSKELQERYLQSFLLRCSDEQEEMSNLDLKIFKSLKKICCL</sequence>
<gene>
    <name evidence="2" type="ORF">TTHERM_01006360</name>
</gene>
<accession>Q22D24</accession>
<keyword evidence="1" id="KW-1133">Transmembrane helix</keyword>
<keyword evidence="1" id="KW-0472">Membrane</keyword>
<keyword evidence="3" id="KW-1185">Reference proteome</keyword>
<dbReference type="RefSeq" id="XP_001030828.1">
    <property type="nucleotide sequence ID" value="XM_001030828.2"/>
</dbReference>